<accession>A0ABS7P1P1</accession>
<dbReference type="Proteomes" id="UP000825228">
    <property type="component" value="Unassembled WGS sequence"/>
</dbReference>
<protein>
    <submittedName>
        <fullName evidence="1">Alpha/beta hydrolase</fullName>
    </submittedName>
</protein>
<evidence type="ECO:0000313" key="1">
    <source>
        <dbReference type="EMBL" id="MBY6366327.1"/>
    </source>
</evidence>
<sequence length="250" mass="25864">MLPGTGSDAAFVRTAFQAAATAAHWRLRAIEPEPDDLVAGYRRALGDAARDARAEHPGHRLLVGGVSIGAAVAVRWVLDGGSDARAGAAGREAGDSAGDDAGVDGVVAVMPAWTGAPDSAPAAVLARTSAAMLRRDGLEVTLDGMAATSPAWLARTLARSWRAQWPHLPDALEEAAAHRSPTEADLAALAIPVAVVGVTNDPVHPVDVAHRWTSALRRAAMATTTLDDVGREPAVLGRCALDAWTRVTHP</sequence>
<organism evidence="1 2">
    <name type="scientific">Rhodococcoides corynebacterioides</name>
    <dbReference type="NCBI Taxonomy" id="53972"/>
    <lineage>
        <taxon>Bacteria</taxon>
        <taxon>Bacillati</taxon>
        <taxon>Actinomycetota</taxon>
        <taxon>Actinomycetes</taxon>
        <taxon>Mycobacteriales</taxon>
        <taxon>Nocardiaceae</taxon>
        <taxon>Rhodococcoides</taxon>
    </lineage>
</organism>
<keyword evidence="2" id="KW-1185">Reference proteome</keyword>
<keyword evidence="1" id="KW-0378">Hydrolase</keyword>
<dbReference type="SUPFAM" id="SSF53474">
    <property type="entry name" value="alpha/beta-Hydrolases"/>
    <property type="match status" value="1"/>
</dbReference>
<dbReference type="Gene3D" id="3.40.50.1820">
    <property type="entry name" value="alpha/beta hydrolase"/>
    <property type="match status" value="1"/>
</dbReference>
<dbReference type="InterPro" id="IPR029058">
    <property type="entry name" value="AB_hydrolase_fold"/>
</dbReference>
<name>A0ABS7P1P1_9NOCA</name>
<evidence type="ECO:0000313" key="2">
    <source>
        <dbReference type="Proteomes" id="UP000825228"/>
    </source>
</evidence>
<gene>
    <name evidence="1" type="ORF">HQ603_06125</name>
</gene>
<dbReference type="EMBL" id="JABUBU010000002">
    <property type="protein sequence ID" value="MBY6366327.1"/>
    <property type="molecule type" value="Genomic_DNA"/>
</dbReference>
<dbReference type="GO" id="GO:0016787">
    <property type="term" value="F:hydrolase activity"/>
    <property type="evidence" value="ECO:0007669"/>
    <property type="project" value="UniProtKB-KW"/>
</dbReference>
<comment type="caution">
    <text evidence="1">The sequence shown here is derived from an EMBL/GenBank/DDBJ whole genome shotgun (WGS) entry which is preliminary data.</text>
</comment>
<proteinExistence type="predicted"/>
<dbReference type="RefSeq" id="WP_222683740.1">
    <property type="nucleotide sequence ID" value="NZ_JABUBT010000003.1"/>
</dbReference>
<reference evidence="1 2" key="1">
    <citation type="submission" date="2020-06" db="EMBL/GenBank/DDBJ databases">
        <title>Taxonomy, biology and ecology of Rhodococcus bacteria occurring in California pistachio and other woody hosts as revealed by genome sequence analyses.</title>
        <authorList>
            <person name="Gai Y."/>
            <person name="Riely B."/>
        </authorList>
    </citation>
    <scope>NUCLEOTIDE SEQUENCE [LARGE SCALE GENOMIC DNA]</scope>
    <source>
        <strain evidence="1 2">BP-281</strain>
    </source>
</reference>